<feature type="compositionally biased region" description="Polar residues" evidence="4">
    <location>
        <begin position="857"/>
        <end position="886"/>
    </location>
</feature>
<comment type="caution">
    <text evidence="6">The sequence shown here is derived from an EMBL/GenBank/DDBJ whole genome shotgun (WGS) entry which is preliminary data.</text>
</comment>
<feature type="region of interest" description="Disordered" evidence="4">
    <location>
        <begin position="794"/>
        <end position="924"/>
    </location>
</feature>
<feature type="compositionally biased region" description="Basic and acidic residues" evidence="4">
    <location>
        <begin position="814"/>
        <end position="828"/>
    </location>
</feature>
<dbReference type="PANTHER" id="PTHR47429">
    <property type="entry name" value="PROTEIN TWIN LOV 1"/>
    <property type="match status" value="1"/>
</dbReference>
<sequence>MPTHDRPRPLSSLGLFAWEKAVRHFYCLYACKILRFAQYSTTSCARLLVTQVTHPPATTTMDAPDVPRSRAGSASSKSKKLSSTLTSFIKYPHHTCNGKRELKAEKDRSSSRPGTGSSSNPHIRAPSSAETAIPLPPDTRNAGVSQSSSSEALNEPLVEDFQDRYSSKQVFEQGRGTDNVFTHSNRSSAQAIKSPPDAPDFDGFDESTPHAMGHPEPSRQAMAGSSRTTRDNRESSRSGQAASYPTSSPETLNEGPRRDGNVYERSSGEADSVYSADTQATSVHTLPPLQSKGPDNSDAQQLEPIGEDDPRSFDLVAPADEGAATGMYAMERRSEQLFSNQHLREIFEDPKLLLRFTGYLNVHRPQSIPLLIYYLDALKALRALTYANAVAEALEPIKGLEFTDDDAQPSVNQKLEDKASRAFDILVREDLPAYITHRWVQVVSLSIQKRITGTLAPHLREASEGLAEVFCLTDPSRPDNPIVFASEEFARTTQYGMGYTIGRNCRFLQGPRTNPNSPRRLAQACQAGKEHSEVLLNYRRDGSPFMNLLMIAPLMDSKGNIRYYIGAQVDVSGLIKDCTDLAGLERMVEREEDPEAAAEEEQQNKKDEFQNLSEMFNSAELETVRKYGGRMHKEYADDSDAESMTQSRRRVLLKDPSQDALDDRAESLASFGAPQAKERLNGRLEGVYQHYLLVRPAPSLRILFTSPSLRVPGILQSPFLNRIGGSSRVRTDLEAALGEGRGVTAKIRWLTKADENGEGEGRPRWIHCTPLLGHSGAVGVWMVVLVDEEGSSVLSTTGRRFRPAPPVSSNIGGKEWDGSHQKPNDRRQLNAYDAESGRRPAQRNPERERDMGYYNPTGAQRPSNSRKNSGPASGGTYMNYQSSRPTSRPRGANDAESVAGASEFSFNIEKTPTKREDPRKGMVY</sequence>
<dbReference type="SUPFAM" id="SSF55785">
    <property type="entry name" value="PYP-like sensor domain (PAS domain)"/>
    <property type="match status" value="1"/>
</dbReference>
<feature type="compositionally biased region" description="Polar residues" evidence="4">
    <location>
        <begin position="179"/>
        <end position="191"/>
    </location>
</feature>
<feature type="compositionally biased region" description="Polar residues" evidence="4">
    <location>
        <begin position="275"/>
        <end position="284"/>
    </location>
</feature>
<dbReference type="Proteomes" id="UP000281468">
    <property type="component" value="Unassembled WGS sequence"/>
</dbReference>
<evidence type="ECO:0000256" key="4">
    <source>
        <dbReference type="SAM" id="MobiDB-lite"/>
    </source>
</evidence>
<feature type="compositionally biased region" description="Basic and acidic residues" evidence="4">
    <location>
        <begin position="98"/>
        <end position="110"/>
    </location>
</feature>
<dbReference type="Pfam" id="PF13426">
    <property type="entry name" value="PAS_9"/>
    <property type="match status" value="1"/>
</dbReference>
<feature type="region of interest" description="Disordered" evidence="4">
    <location>
        <begin position="176"/>
        <end position="313"/>
    </location>
</feature>
<dbReference type="EMBL" id="QWIQ01000211">
    <property type="protein sequence ID" value="RMY99721.1"/>
    <property type="molecule type" value="Genomic_DNA"/>
</dbReference>
<feature type="compositionally biased region" description="Basic and acidic residues" evidence="4">
    <location>
        <begin position="911"/>
        <end position="924"/>
    </location>
</feature>
<protein>
    <recommendedName>
        <fullName evidence="5">PAC domain-containing protein</fullName>
    </recommendedName>
</protein>
<accession>A0A3M7GG99</accession>
<keyword evidence="3" id="KW-0157">Chromophore</keyword>
<dbReference type="InterPro" id="IPR000700">
    <property type="entry name" value="PAS-assoc_C"/>
</dbReference>
<dbReference type="AlphaFoldDB" id="A0A3M7GG99"/>
<feature type="region of interest" description="Disordered" evidence="4">
    <location>
        <begin position="96"/>
        <end position="157"/>
    </location>
</feature>
<feature type="compositionally biased region" description="Polar residues" evidence="4">
    <location>
        <begin position="237"/>
        <end position="251"/>
    </location>
</feature>
<dbReference type="PROSITE" id="PS50113">
    <property type="entry name" value="PAC"/>
    <property type="match status" value="1"/>
</dbReference>
<evidence type="ECO:0000313" key="6">
    <source>
        <dbReference type="EMBL" id="RMY99721.1"/>
    </source>
</evidence>
<keyword evidence="1" id="KW-0285">Flavoprotein</keyword>
<evidence type="ECO:0000313" key="7">
    <source>
        <dbReference type="Proteomes" id="UP000281468"/>
    </source>
</evidence>
<gene>
    <name evidence="6" type="ORF">D0862_07014</name>
</gene>
<feature type="region of interest" description="Disordered" evidence="4">
    <location>
        <begin position="591"/>
        <end position="610"/>
    </location>
</feature>
<feature type="compositionally biased region" description="Polar residues" evidence="4">
    <location>
        <begin position="142"/>
        <end position="152"/>
    </location>
</feature>
<dbReference type="InterPro" id="IPR035965">
    <property type="entry name" value="PAS-like_dom_sf"/>
</dbReference>
<dbReference type="PANTHER" id="PTHR47429:SF9">
    <property type="entry name" value="PAS DOMAIN-CONTAINING PROTEIN"/>
    <property type="match status" value="1"/>
</dbReference>
<feature type="region of interest" description="Disordered" evidence="4">
    <location>
        <begin position="56"/>
        <end position="79"/>
    </location>
</feature>
<organism evidence="6 7">
    <name type="scientific">Hortaea werneckii</name>
    <name type="common">Black yeast</name>
    <name type="synonym">Cladosporium werneckii</name>
    <dbReference type="NCBI Taxonomy" id="91943"/>
    <lineage>
        <taxon>Eukaryota</taxon>
        <taxon>Fungi</taxon>
        <taxon>Dikarya</taxon>
        <taxon>Ascomycota</taxon>
        <taxon>Pezizomycotina</taxon>
        <taxon>Dothideomycetes</taxon>
        <taxon>Dothideomycetidae</taxon>
        <taxon>Mycosphaerellales</taxon>
        <taxon>Teratosphaeriaceae</taxon>
        <taxon>Hortaea</taxon>
    </lineage>
</organism>
<evidence type="ECO:0000256" key="2">
    <source>
        <dbReference type="ARBA" id="ARBA00022643"/>
    </source>
</evidence>
<proteinExistence type="predicted"/>
<dbReference type="Gene3D" id="3.30.450.20">
    <property type="entry name" value="PAS domain"/>
    <property type="match status" value="1"/>
</dbReference>
<feature type="compositionally biased region" description="Low complexity" evidence="4">
    <location>
        <begin position="69"/>
        <end position="79"/>
    </location>
</feature>
<name>A0A3M7GG99_HORWE</name>
<keyword evidence="2" id="KW-0288">FMN</keyword>
<dbReference type="InterPro" id="IPR000014">
    <property type="entry name" value="PAS"/>
</dbReference>
<evidence type="ECO:0000256" key="1">
    <source>
        <dbReference type="ARBA" id="ARBA00022630"/>
    </source>
</evidence>
<reference evidence="6 7" key="1">
    <citation type="journal article" date="2018" name="BMC Genomics">
        <title>Genomic evidence for intraspecific hybridization in a clonal and extremely halotolerant yeast.</title>
        <authorList>
            <person name="Gostincar C."/>
            <person name="Stajich J.E."/>
            <person name="Zupancic J."/>
            <person name="Zalar P."/>
            <person name="Gunde-Cimerman N."/>
        </authorList>
    </citation>
    <scope>NUCLEOTIDE SEQUENCE [LARGE SCALE GENOMIC DNA]</scope>
    <source>
        <strain evidence="6 7">EXF-171</strain>
    </source>
</reference>
<dbReference type="GO" id="GO:0005634">
    <property type="term" value="C:nucleus"/>
    <property type="evidence" value="ECO:0007669"/>
    <property type="project" value="TreeGrafter"/>
</dbReference>
<dbReference type="VEuPathDB" id="FungiDB:BTJ68_05796"/>
<evidence type="ECO:0000256" key="3">
    <source>
        <dbReference type="ARBA" id="ARBA00022991"/>
    </source>
</evidence>
<evidence type="ECO:0000259" key="5">
    <source>
        <dbReference type="PROSITE" id="PS50113"/>
    </source>
</evidence>
<feature type="compositionally biased region" description="Basic and acidic residues" evidence="4">
    <location>
        <begin position="255"/>
        <end position="268"/>
    </location>
</feature>
<feature type="compositionally biased region" description="Acidic residues" evidence="4">
    <location>
        <begin position="591"/>
        <end position="601"/>
    </location>
</feature>
<feature type="domain" description="PAC" evidence="5">
    <location>
        <begin position="530"/>
        <end position="583"/>
    </location>
</feature>